<comment type="caution">
    <text evidence="6">The sequence shown here is derived from an EMBL/GenBank/DDBJ whole genome shotgun (WGS) entry which is preliminary data.</text>
</comment>
<dbReference type="InterPro" id="IPR027417">
    <property type="entry name" value="P-loop_NTPase"/>
</dbReference>
<dbReference type="FunFam" id="3.40.50.300:FF:001320">
    <property type="entry name" value="Heme ABC transporter ATP-binding protein"/>
    <property type="match status" value="1"/>
</dbReference>
<dbReference type="InterPro" id="IPR050611">
    <property type="entry name" value="ABCF"/>
</dbReference>
<dbReference type="Pfam" id="PF00005">
    <property type="entry name" value="ABC_tran"/>
    <property type="match status" value="2"/>
</dbReference>
<dbReference type="InterPro" id="IPR017871">
    <property type="entry name" value="ABC_transporter-like_CS"/>
</dbReference>
<dbReference type="PROSITE" id="PS00211">
    <property type="entry name" value="ABC_TRANSPORTER_1"/>
    <property type="match status" value="1"/>
</dbReference>
<evidence type="ECO:0000313" key="6">
    <source>
        <dbReference type="EMBL" id="TNY33450.1"/>
    </source>
</evidence>
<keyword evidence="7" id="KW-1185">Reference proteome</keyword>
<dbReference type="GO" id="GO:0005524">
    <property type="term" value="F:ATP binding"/>
    <property type="evidence" value="ECO:0007669"/>
    <property type="project" value="UniProtKB-KW"/>
</dbReference>
<dbReference type="PROSITE" id="PS50893">
    <property type="entry name" value="ABC_TRANSPORTER_2"/>
    <property type="match status" value="1"/>
</dbReference>
<keyword evidence="1" id="KW-0677">Repeat</keyword>
<feature type="domain" description="ABC transporter" evidence="5">
    <location>
        <begin position="4"/>
        <end position="231"/>
    </location>
</feature>
<dbReference type="SMART" id="SM00382">
    <property type="entry name" value="AAA"/>
    <property type="match status" value="2"/>
</dbReference>
<evidence type="ECO:0000256" key="2">
    <source>
        <dbReference type="ARBA" id="ARBA00022741"/>
    </source>
</evidence>
<dbReference type="GO" id="GO:0016887">
    <property type="term" value="F:ATP hydrolysis activity"/>
    <property type="evidence" value="ECO:0007669"/>
    <property type="project" value="InterPro"/>
</dbReference>
<gene>
    <name evidence="6" type="ORF">FHY64_09305</name>
</gene>
<feature type="region of interest" description="Disordered" evidence="4">
    <location>
        <begin position="285"/>
        <end position="307"/>
    </location>
</feature>
<evidence type="ECO:0000256" key="3">
    <source>
        <dbReference type="ARBA" id="ARBA00022840"/>
    </source>
</evidence>
<dbReference type="RefSeq" id="WP_140194136.1">
    <property type="nucleotide sequence ID" value="NZ_CP065915.1"/>
</dbReference>
<proteinExistence type="predicted"/>
<keyword evidence="3 6" id="KW-0067">ATP-binding</keyword>
<keyword evidence="2" id="KW-0547">Nucleotide-binding</keyword>
<dbReference type="OrthoDB" id="9808609at2"/>
<dbReference type="EMBL" id="VFFF01000001">
    <property type="protein sequence ID" value="TNY33450.1"/>
    <property type="molecule type" value="Genomic_DNA"/>
</dbReference>
<evidence type="ECO:0000256" key="1">
    <source>
        <dbReference type="ARBA" id="ARBA00022737"/>
    </source>
</evidence>
<feature type="compositionally biased region" description="Basic and acidic residues" evidence="4">
    <location>
        <begin position="237"/>
        <end position="258"/>
    </location>
</feature>
<dbReference type="CDD" id="cd03221">
    <property type="entry name" value="ABCF_EF-3"/>
    <property type="match status" value="2"/>
</dbReference>
<name>A0A5C5GG08_9RHOB</name>
<evidence type="ECO:0000256" key="4">
    <source>
        <dbReference type="SAM" id="MobiDB-lite"/>
    </source>
</evidence>
<feature type="region of interest" description="Disordered" evidence="4">
    <location>
        <begin position="237"/>
        <end position="268"/>
    </location>
</feature>
<accession>A0A5C5GG08</accession>
<dbReference type="PANTHER" id="PTHR19211">
    <property type="entry name" value="ATP-BINDING TRANSPORT PROTEIN-RELATED"/>
    <property type="match status" value="1"/>
</dbReference>
<dbReference type="InterPro" id="IPR003439">
    <property type="entry name" value="ABC_transporter-like_ATP-bd"/>
</dbReference>
<dbReference type="InterPro" id="IPR003593">
    <property type="entry name" value="AAA+_ATPase"/>
</dbReference>
<sequence length="519" mass="55433">MPSISLSDVSLTLPDQRTLFSGLTLTIPAGRTGLVGRNGVGKTALLRLIAGETPTSGAIDRPARIGTLTQIQPEHGTIADLFGATGALDLLARADRGEAGVDELAEADWTLEPRIDAALSAVKLDRGATTQLATLSGGQRTRAALAALIFTEPDLMLLDEPTNNLDADGREALADVLASWKGSAIVVSHDRDLLDRMDATVELTTLGATLYGGNYSFYREQKAQELEAARDDLARAERAETEARRRNQALKERQDKRNARGKAARARRDQPKILLDAMKARAEATTSGVSVQNSRRAAEATEAASEARTRVEVLEPVTIEVPPTGLAAGHRVIVAEGLTGGHDPAAPLIRDFDLVVTGPERLAITGPNGAGKSTLVDLLTGRLTPQSGRVTTDDARLLDQSVSLLNADETIRDAFLRLNPGAGETDCRAALARFRFRAEAALQVVGTLSGGERMRAGLTCALGHRPPTLLFLDEPTNHLDLETIEALEAGLADYDGALVVVSHDRHFLDRVAPTRHLRL</sequence>
<evidence type="ECO:0000313" key="7">
    <source>
        <dbReference type="Proteomes" id="UP000314011"/>
    </source>
</evidence>
<protein>
    <submittedName>
        <fullName evidence="6">ABC-F family ATP-binding cassette domain-containing protein</fullName>
    </submittedName>
</protein>
<dbReference type="PANTHER" id="PTHR19211:SF6">
    <property type="entry name" value="BLL7188 PROTEIN"/>
    <property type="match status" value="1"/>
</dbReference>
<dbReference type="Proteomes" id="UP000314011">
    <property type="component" value="Unassembled WGS sequence"/>
</dbReference>
<organism evidence="6 7">
    <name type="scientific">Pelagovum pacificum</name>
    <dbReference type="NCBI Taxonomy" id="2588711"/>
    <lineage>
        <taxon>Bacteria</taxon>
        <taxon>Pseudomonadati</taxon>
        <taxon>Pseudomonadota</taxon>
        <taxon>Alphaproteobacteria</taxon>
        <taxon>Rhodobacterales</taxon>
        <taxon>Paracoccaceae</taxon>
        <taxon>Pelagovum</taxon>
    </lineage>
</organism>
<reference evidence="6 7" key="1">
    <citation type="submission" date="2019-06" db="EMBL/GenBank/DDBJ databases">
        <title>Genome of new Rhodobacteraceae sp. SM1903.</title>
        <authorList>
            <person name="Ren X."/>
        </authorList>
    </citation>
    <scope>NUCLEOTIDE SEQUENCE [LARGE SCALE GENOMIC DNA]</scope>
    <source>
        <strain evidence="6 7">SM1903</strain>
    </source>
</reference>
<dbReference type="Gene3D" id="3.40.50.300">
    <property type="entry name" value="P-loop containing nucleotide triphosphate hydrolases"/>
    <property type="match status" value="2"/>
</dbReference>
<evidence type="ECO:0000259" key="5">
    <source>
        <dbReference type="PROSITE" id="PS50893"/>
    </source>
</evidence>
<dbReference type="AlphaFoldDB" id="A0A5C5GG08"/>
<dbReference type="SUPFAM" id="SSF52540">
    <property type="entry name" value="P-loop containing nucleoside triphosphate hydrolases"/>
    <property type="match status" value="2"/>
</dbReference>